<feature type="compositionally biased region" description="Low complexity" evidence="1">
    <location>
        <begin position="168"/>
        <end position="193"/>
    </location>
</feature>
<keyword evidence="2" id="KW-1133">Transmembrane helix</keyword>
<feature type="compositionally biased region" description="Polar residues" evidence="1">
    <location>
        <begin position="79"/>
        <end position="92"/>
    </location>
</feature>
<organism evidence="4 5">
    <name type="scientific">Nocardia wallacei</name>
    <dbReference type="NCBI Taxonomy" id="480035"/>
    <lineage>
        <taxon>Bacteria</taxon>
        <taxon>Bacillati</taxon>
        <taxon>Actinomycetota</taxon>
        <taxon>Actinomycetes</taxon>
        <taxon>Mycobacteriales</taxon>
        <taxon>Nocardiaceae</taxon>
        <taxon>Nocardia</taxon>
    </lineage>
</organism>
<feature type="transmembrane region" description="Helical" evidence="2">
    <location>
        <begin position="138"/>
        <end position="159"/>
    </location>
</feature>
<feature type="region of interest" description="Disordered" evidence="1">
    <location>
        <begin position="1"/>
        <end position="133"/>
    </location>
</feature>
<reference evidence="4 5" key="1">
    <citation type="submission" date="2020-08" db="EMBL/GenBank/DDBJ databases">
        <title>Genome Sequencing of Nocardia wallacei strain FMUON74 and assembly.</title>
        <authorList>
            <person name="Toyokawa M."/>
            <person name="Uesaka K."/>
        </authorList>
    </citation>
    <scope>NUCLEOTIDE SEQUENCE [LARGE SCALE GENOMIC DNA]</scope>
    <source>
        <strain evidence="4 5">FMUON74</strain>
    </source>
</reference>
<protein>
    <recommendedName>
        <fullName evidence="3">DUF8176 domain-containing protein</fullName>
    </recommendedName>
</protein>
<dbReference type="GeneID" id="80350708"/>
<feature type="compositionally biased region" description="Basic residues" evidence="1">
    <location>
        <begin position="27"/>
        <end position="46"/>
    </location>
</feature>
<evidence type="ECO:0000259" key="3">
    <source>
        <dbReference type="Pfam" id="PF26527"/>
    </source>
</evidence>
<feature type="region of interest" description="Disordered" evidence="1">
    <location>
        <begin position="167"/>
        <end position="196"/>
    </location>
</feature>
<dbReference type="InterPro" id="IPR058489">
    <property type="entry name" value="DUF8176"/>
</dbReference>
<gene>
    <name evidence="4" type="ORF">NWFMUON74_63090</name>
</gene>
<name>A0A7G1KTK2_9NOCA</name>
<sequence>MTRSDPGAPHPDDGNPFELGLPMVRMPARRPKRRRPGRRGARRRRPPPPDVPEALPMTGGPSYQSGEWEQWLDSAPPQRESSVVVTPSQPSESWGDEPVEEDRPALIPALIDRSGGNPGPRLRHPRRRQADNRRRDKVVAALIMLGLGIVVVSIVLTVIHTARDRTPTTDARTTAAAQAVPTRPAAAPAAPVPSTGQPATFAADGCEQRRTADVVSGTDPGGTGNGPDAILAFERAYYVQRSGFAARAVVADDATVPAAEQIQRGINQVPVGTRYCVQITRAGEEGQWEVRLTQQTPDDPPQSFTQTVITKTVANRTLISAIHAG</sequence>
<keyword evidence="2" id="KW-0812">Transmembrane</keyword>
<evidence type="ECO:0000313" key="5">
    <source>
        <dbReference type="Proteomes" id="UP000516173"/>
    </source>
</evidence>
<dbReference type="KEGG" id="nwl:NWFMUON74_63090"/>
<proteinExistence type="predicted"/>
<dbReference type="RefSeq" id="WP_187685269.1">
    <property type="nucleotide sequence ID" value="NZ_AP023396.1"/>
</dbReference>
<evidence type="ECO:0000256" key="1">
    <source>
        <dbReference type="SAM" id="MobiDB-lite"/>
    </source>
</evidence>
<feature type="domain" description="DUF8176" evidence="3">
    <location>
        <begin position="204"/>
        <end position="322"/>
    </location>
</feature>
<evidence type="ECO:0000256" key="2">
    <source>
        <dbReference type="SAM" id="Phobius"/>
    </source>
</evidence>
<dbReference type="Proteomes" id="UP000516173">
    <property type="component" value="Chromosome"/>
</dbReference>
<dbReference type="Pfam" id="PF26527">
    <property type="entry name" value="DUF8176"/>
    <property type="match status" value="1"/>
</dbReference>
<dbReference type="AlphaFoldDB" id="A0A7G1KTK2"/>
<keyword evidence="5" id="KW-1185">Reference proteome</keyword>
<keyword evidence="2" id="KW-0472">Membrane</keyword>
<evidence type="ECO:0000313" key="4">
    <source>
        <dbReference type="EMBL" id="BCK58537.1"/>
    </source>
</evidence>
<dbReference type="EMBL" id="AP023396">
    <property type="protein sequence ID" value="BCK58537.1"/>
    <property type="molecule type" value="Genomic_DNA"/>
</dbReference>
<accession>A0A7G1KTK2</accession>